<evidence type="ECO:0000313" key="1">
    <source>
        <dbReference type="EMBL" id="TID21374.1"/>
    </source>
</evidence>
<organism evidence="1 2">
    <name type="scientific">Venturia nashicola</name>
    <dbReference type="NCBI Taxonomy" id="86259"/>
    <lineage>
        <taxon>Eukaryota</taxon>
        <taxon>Fungi</taxon>
        <taxon>Dikarya</taxon>
        <taxon>Ascomycota</taxon>
        <taxon>Pezizomycotina</taxon>
        <taxon>Dothideomycetes</taxon>
        <taxon>Pleosporomycetidae</taxon>
        <taxon>Venturiales</taxon>
        <taxon>Venturiaceae</taxon>
        <taxon>Venturia</taxon>
    </lineage>
</organism>
<reference evidence="1 2" key="1">
    <citation type="submission" date="2019-04" db="EMBL/GenBank/DDBJ databases">
        <title>High contiguity whole genome sequence and gene annotation resource for two Venturia nashicola isolates.</title>
        <authorList>
            <person name="Prokchorchik M."/>
            <person name="Won K."/>
            <person name="Lee Y."/>
            <person name="Choi E.D."/>
            <person name="Segonzac C."/>
            <person name="Sohn K.H."/>
        </authorList>
    </citation>
    <scope>NUCLEOTIDE SEQUENCE [LARGE SCALE GENOMIC DNA]</scope>
    <source>
        <strain evidence="1 2">PRI2</strain>
    </source>
</reference>
<proteinExistence type="predicted"/>
<dbReference type="EMBL" id="SNSC02000009">
    <property type="protein sequence ID" value="TID21374.1"/>
    <property type="molecule type" value="Genomic_DNA"/>
</dbReference>
<gene>
    <name evidence="1" type="ORF">E6O75_ATG04769</name>
</gene>
<protein>
    <submittedName>
        <fullName evidence="1">Uncharacterized protein</fullName>
    </submittedName>
</protein>
<comment type="caution">
    <text evidence="1">The sequence shown here is derived from an EMBL/GenBank/DDBJ whole genome shotgun (WGS) entry which is preliminary data.</text>
</comment>
<keyword evidence="2" id="KW-1185">Reference proteome</keyword>
<dbReference type="AlphaFoldDB" id="A0A4Z1P4B0"/>
<dbReference type="Proteomes" id="UP000298493">
    <property type="component" value="Unassembled WGS sequence"/>
</dbReference>
<name>A0A4Z1P4B0_9PEZI</name>
<accession>A0A4Z1P4B0</accession>
<sequence length="250" mass="29359">MLRYDLITSNRSHSILESVEQYSLSLWNAAEHSSQVPSPVFYARIKQIHHKMHPSQPGKEHDFLFHKTIEDIVIFTFHPEIVSSVKDKNRRPTTDQDLCSVSPTFFLLDEWREHHAGVTHRSSPQQREHHNETYERPTFTFKLCLHVANQMMIPIINTIQTRNHRNKKFESPSQSTTFHLNLNNNTPSFRHVQPHSSVEIPQKNQINPVGEECAFVFDKIARNQYRKSEELLPKDTFNLFRFSDFPAEAM</sequence>
<evidence type="ECO:0000313" key="2">
    <source>
        <dbReference type="Proteomes" id="UP000298493"/>
    </source>
</evidence>